<evidence type="ECO:0000313" key="1">
    <source>
        <dbReference type="EnsemblMetazoa" id="AAEL005739-PA"/>
    </source>
</evidence>
<dbReference type="InterPro" id="IPR032675">
    <property type="entry name" value="LRR_dom_sf"/>
</dbReference>
<name>A0A1S4FBR2_AEDAE</name>
<sequence length="642" mass="72937">MIRITVIISYSVIALLCATVSQGASPTIQMVDICTLCRCLDAKTSNEMIVDCHGEDQQAAAGGQHAKYFNLQNIIWPVPKDPLNNPLRIRAFFRNMKLPTLPRPPSSAYVTELHFSNNAIDSYYNEPFENFKNLESLIMTGNDLKAMDKDFFASQNVLKHLDLSNNSLSTVNALERAFLEHLESINLSHNKLMSISELLMGKLRNASIVRLEHCELYSWMSYDELAWKELYLGWNKLKGLHVAMFFSMPKLEILDLSHNQIYALDPQAFASLSQLRRLDLSFNEISNMFANIKLPSALNSISIAGNSIGQWPFADLPESLELLEIQNNRLTDLHLAQTVNVLILNASDNELDVFNGDSFPKLTTLDLSYNKFSELPRKLGKNLLGLILDGNPFERIFFDEHVSLKFLSLSRLPNLKELGEYSFWRLVGREDDKEQDCVEIRMSHCPKLQSISSMAFENVELCKLDISYNKLTSIPVNLTDWESLSGEVNLQGNPWNCSCSEQWLVDEMLPMLYENKDLQYLLDDFRCASPVARHNVRLIKFLNHRGAFCGGPQLARLVDGTQSQDSTVKAGFSSIICSVDDEACWHVHKGSGMIAFCIMMAATLLVSIALLIFIIVRRRKENRQKNTFENIWLIRNKQSTVL</sequence>
<dbReference type="Pfam" id="PF00560">
    <property type="entry name" value="LRR_1"/>
    <property type="match status" value="1"/>
</dbReference>
<dbReference type="PANTHER" id="PTHR45712">
    <property type="entry name" value="AGAP008170-PA"/>
    <property type="match status" value="1"/>
</dbReference>
<dbReference type="SUPFAM" id="SSF52058">
    <property type="entry name" value="L domain-like"/>
    <property type="match status" value="2"/>
</dbReference>
<dbReference type="PANTHER" id="PTHR45712:SF22">
    <property type="entry name" value="INSULIN-LIKE GROWTH FACTOR-BINDING PROTEIN COMPLEX ACID LABILE SUBUNIT"/>
    <property type="match status" value="1"/>
</dbReference>
<reference evidence="1" key="2">
    <citation type="submission" date="2021-02" db="UniProtKB">
        <authorList>
            <consortium name="EnsemblMetazoa"/>
        </authorList>
    </citation>
    <scope>IDENTIFICATION</scope>
    <source>
        <strain evidence="1">LVP_AGWG</strain>
    </source>
</reference>
<dbReference type="SMART" id="SM00364">
    <property type="entry name" value="LRR_BAC"/>
    <property type="match status" value="5"/>
</dbReference>
<dbReference type="SMART" id="SM00369">
    <property type="entry name" value="LRR_TYP"/>
    <property type="match status" value="7"/>
</dbReference>
<organism evidence="1 2">
    <name type="scientific">Aedes aegypti</name>
    <name type="common">Yellowfever mosquito</name>
    <name type="synonym">Culex aegypti</name>
    <dbReference type="NCBI Taxonomy" id="7159"/>
    <lineage>
        <taxon>Eukaryota</taxon>
        <taxon>Metazoa</taxon>
        <taxon>Ecdysozoa</taxon>
        <taxon>Arthropoda</taxon>
        <taxon>Hexapoda</taxon>
        <taxon>Insecta</taxon>
        <taxon>Pterygota</taxon>
        <taxon>Neoptera</taxon>
        <taxon>Endopterygota</taxon>
        <taxon>Diptera</taxon>
        <taxon>Nematocera</taxon>
        <taxon>Culicoidea</taxon>
        <taxon>Culicidae</taxon>
        <taxon>Culicinae</taxon>
        <taxon>Aedini</taxon>
        <taxon>Aedes</taxon>
        <taxon>Stegomyia</taxon>
    </lineage>
</organism>
<dbReference type="PROSITE" id="PS51450">
    <property type="entry name" value="LRR"/>
    <property type="match status" value="6"/>
</dbReference>
<dbReference type="EnsemblMetazoa" id="AAEL005739-RA">
    <property type="protein sequence ID" value="AAEL005739-PA"/>
    <property type="gene ID" value="AAEL005739"/>
</dbReference>
<keyword evidence="2" id="KW-1185">Reference proteome</keyword>
<evidence type="ECO:0000313" key="2">
    <source>
        <dbReference type="Proteomes" id="UP000008820"/>
    </source>
</evidence>
<dbReference type="Proteomes" id="UP000008820">
    <property type="component" value="Chromosome 2"/>
</dbReference>
<dbReference type="Pfam" id="PF13855">
    <property type="entry name" value="LRR_8"/>
    <property type="match status" value="2"/>
</dbReference>
<dbReference type="InterPro" id="IPR050333">
    <property type="entry name" value="SLRP"/>
</dbReference>
<gene>
    <name evidence="1" type="primary">5566977</name>
</gene>
<proteinExistence type="predicted"/>
<dbReference type="AlphaFoldDB" id="A0A1S4FBR2"/>
<dbReference type="PRINTS" id="PR00019">
    <property type="entry name" value="LEURICHRPT"/>
</dbReference>
<dbReference type="Gene3D" id="3.80.10.10">
    <property type="entry name" value="Ribonuclease Inhibitor"/>
    <property type="match status" value="4"/>
</dbReference>
<dbReference type="VEuPathDB" id="VectorBase:AAEL005739"/>
<protein>
    <submittedName>
        <fullName evidence="1">Uncharacterized protein</fullName>
    </submittedName>
</protein>
<dbReference type="InterPro" id="IPR001611">
    <property type="entry name" value="Leu-rich_rpt"/>
</dbReference>
<dbReference type="OrthoDB" id="1600340at2759"/>
<reference evidence="1 2" key="1">
    <citation type="submission" date="2017-06" db="EMBL/GenBank/DDBJ databases">
        <title>Aedes aegypti genome working group (AGWG) sequencing and assembly.</title>
        <authorList>
            <consortium name="Aedes aegypti Genome Working Group (AGWG)"/>
            <person name="Matthews B.J."/>
        </authorList>
    </citation>
    <scope>NUCLEOTIDE SEQUENCE [LARGE SCALE GENOMIC DNA]</scope>
    <source>
        <strain evidence="1 2">LVP_AGWG</strain>
    </source>
</reference>
<dbReference type="InParanoid" id="A0A1S4FBR2"/>
<dbReference type="InterPro" id="IPR003591">
    <property type="entry name" value="Leu-rich_rpt_typical-subtyp"/>
</dbReference>
<accession>A0A1S4FBR2</accession>